<keyword evidence="2" id="KW-0540">Nuclease</keyword>
<evidence type="ECO:0000313" key="4">
    <source>
        <dbReference type="EMBL" id="RNL62326.1"/>
    </source>
</evidence>
<organism evidence="4 5">
    <name type="scientific">Nocardioides marmoriginsengisoli</name>
    <dbReference type="NCBI Taxonomy" id="661483"/>
    <lineage>
        <taxon>Bacteria</taxon>
        <taxon>Bacillati</taxon>
        <taxon>Actinomycetota</taxon>
        <taxon>Actinomycetes</taxon>
        <taxon>Propionibacteriales</taxon>
        <taxon>Nocardioidaceae</taxon>
        <taxon>Nocardioides</taxon>
    </lineage>
</organism>
<dbReference type="RefSeq" id="WP_123227622.1">
    <property type="nucleotide sequence ID" value="NZ_RJSE01000007.1"/>
</dbReference>
<keyword evidence="3" id="KW-0378">Hydrolase</keyword>
<evidence type="ECO:0000256" key="3">
    <source>
        <dbReference type="ARBA" id="ARBA00022801"/>
    </source>
</evidence>
<evidence type="ECO:0000256" key="1">
    <source>
        <dbReference type="ARBA" id="ARBA00022649"/>
    </source>
</evidence>
<evidence type="ECO:0000256" key="2">
    <source>
        <dbReference type="ARBA" id="ARBA00022722"/>
    </source>
</evidence>
<proteinExistence type="predicted"/>
<accession>A0A3N0CH26</accession>
<name>A0A3N0CH26_9ACTN</name>
<gene>
    <name evidence="4" type="ORF">EFK50_11130</name>
</gene>
<dbReference type="EMBL" id="RJSE01000007">
    <property type="protein sequence ID" value="RNL62326.1"/>
    <property type="molecule type" value="Genomic_DNA"/>
</dbReference>
<dbReference type="Pfam" id="PF01934">
    <property type="entry name" value="HepT-like"/>
    <property type="match status" value="1"/>
</dbReference>
<dbReference type="AlphaFoldDB" id="A0A3N0CH26"/>
<dbReference type="InterPro" id="IPR008201">
    <property type="entry name" value="HepT-like"/>
</dbReference>
<dbReference type="GO" id="GO:0004540">
    <property type="term" value="F:RNA nuclease activity"/>
    <property type="evidence" value="ECO:0007669"/>
    <property type="project" value="InterPro"/>
</dbReference>
<keyword evidence="5" id="KW-1185">Reference proteome</keyword>
<sequence>MSRTVEEVLNEALGHFDAATEYALLDGTPQRLVIDAMSMRLFAGLETLTRLPDEVADRLFPDTWPDMRGLRHRIAHGYGATSLTRIKETVMSDLPTAVAAIRAELE</sequence>
<reference evidence="4 5" key="1">
    <citation type="submission" date="2018-11" db="EMBL/GenBank/DDBJ databases">
        <authorList>
            <person name="Li F."/>
        </authorList>
    </citation>
    <scope>NUCLEOTIDE SEQUENCE [LARGE SCALE GENOMIC DNA]</scope>
    <source>
        <strain evidence="4 5">Gsoil 097</strain>
    </source>
</reference>
<keyword evidence="1" id="KW-1277">Toxin-antitoxin system</keyword>
<protein>
    <submittedName>
        <fullName evidence="4">DUF86 domain-containing protein</fullName>
    </submittedName>
</protein>
<dbReference type="GO" id="GO:0110001">
    <property type="term" value="C:toxin-antitoxin complex"/>
    <property type="evidence" value="ECO:0007669"/>
    <property type="project" value="InterPro"/>
</dbReference>
<comment type="caution">
    <text evidence="4">The sequence shown here is derived from an EMBL/GenBank/DDBJ whole genome shotgun (WGS) entry which is preliminary data.</text>
</comment>
<evidence type="ECO:0000313" key="5">
    <source>
        <dbReference type="Proteomes" id="UP000267128"/>
    </source>
</evidence>
<dbReference type="OrthoDB" id="4829434at2"/>
<dbReference type="Proteomes" id="UP000267128">
    <property type="component" value="Unassembled WGS sequence"/>
</dbReference>
<dbReference type="GO" id="GO:0016787">
    <property type="term" value="F:hydrolase activity"/>
    <property type="evidence" value="ECO:0007669"/>
    <property type="project" value="UniProtKB-KW"/>
</dbReference>